<reference evidence="1 2" key="1">
    <citation type="journal article" date="2021" name="Sci. Rep.">
        <title>The distribution of antibiotic resistance genes in chicken gut microbiota commensals.</title>
        <authorList>
            <person name="Juricova H."/>
            <person name="Matiasovicova J."/>
            <person name="Kubasova T."/>
            <person name="Cejkova D."/>
            <person name="Rychlik I."/>
        </authorList>
    </citation>
    <scope>NUCLEOTIDE SEQUENCE [LARGE SCALE GENOMIC DNA]</scope>
    <source>
        <strain evidence="1 2">An425</strain>
    </source>
</reference>
<dbReference type="RefSeq" id="WP_204716640.1">
    <property type="nucleotide sequence ID" value="NZ_JACJLT010000144.1"/>
</dbReference>
<dbReference type="Proteomes" id="UP000728968">
    <property type="component" value="Unassembled WGS sequence"/>
</dbReference>
<evidence type="ECO:0000313" key="1">
    <source>
        <dbReference type="EMBL" id="MBM6875987.1"/>
    </source>
</evidence>
<accession>A0ABS2G529</accession>
<evidence type="ECO:0000313" key="2">
    <source>
        <dbReference type="Proteomes" id="UP000728968"/>
    </source>
</evidence>
<keyword evidence="2" id="KW-1185">Reference proteome</keyword>
<comment type="caution">
    <text evidence="1">The sequence shown here is derived from an EMBL/GenBank/DDBJ whole genome shotgun (WGS) entry which is preliminary data.</text>
</comment>
<gene>
    <name evidence="1" type="ORF">H6A04_10075</name>
</gene>
<name>A0ABS2G529_FUSMR</name>
<evidence type="ECO:0008006" key="3">
    <source>
        <dbReference type="Google" id="ProtNLM"/>
    </source>
</evidence>
<organism evidence="1 2">
    <name type="scientific">Fusobacterium mortiferum</name>
    <dbReference type="NCBI Taxonomy" id="850"/>
    <lineage>
        <taxon>Bacteria</taxon>
        <taxon>Fusobacteriati</taxon>
        <taxon>Fusobacteriota</taxon>
        <taxon>Fusobacteriia</taxon>
        <taxon>Fusobacteriales</taxon>
        <taxon>Fusobacteriaceae</taxon>
        <taxon>Fusobacterium</taxon>
    </lineage>
</organism>
<protein>
    <recommendedName>
        <fullName evidence="3">Restriction endonuclease</fullName>
    </recommendedName>
</protein>
<proteinExistence type="predicted"/>
<sequence>MAVIIPLSLDELREFFDEKAIEVLEFQLEKSVVAQPEIKDYQESVSPQITKEYLEQWCVQAIENVKPIGAGSYPIDIIRENSWGADIKALACKFDTRGNLSNSESGEASLAQKFTDTGENLDELFKNREFDKIAQGWLEIVKRKNIKVMTEKKIEKIYYFFFLRGNKEFYLCGTQINLDDLEKVIVNEEQSTNQSVYLKNYIDDRYGTTKIYKAKKRLELRLRAKNWVDDGLCIILPIPNQLNSVDLRKINLKEYRNSLFKK</sequence>
<dbReference type="EMBL" id="JACJLT010000144">
    <property type="protein sequence ID" value="MBM6875987.1"/>
    <property type="molecule type" value="Genomic_DNA"/>
</dbReference>